<sequence length="40" mass="4811">MERLFAEGKEQQGLSRTLSRGLEAMLWKPYRRPWCRISND</sequence>
<reference evidence="2" key="1">
    <citation type="journal article" date="2018" name="Sci. Rep.">
        <title>Lignite coal burning seam in the remote Altai Mountains harbors a hydrogen-driven thermophilic microbial community.</title>
        <authorList>
            <person name="Kadnikov V.V."/>
            <person name="Mardanov A.V."/>
            <person name="Ivasenko D.A."/>
            <person name="Antsiferov D.V."/>
            <person name="Beletsky A.V."/>
            <person name="Karnachuk O.V."/>
            <person name="Ravin N.V."/>
        </authorList>
    </citation>
    <scope>NUCLEOTIDE SEQUENCE [LARGE SCALE GENOMIC DNA]</scope>
</reference>
<comment type="caution">
    <text evidence="1">The sequence shown here is derived from an EMBL/GenBank/DDBJ whole genome shotgun (WGS) entry which is preliminary data.</text>
</comment>
<proteinExistence type="predicted"/>
<dbReference type="EMBL" id="PEBX01000022">
    <property type="protein sequence ID" value="PTQ56676.1"/>
    <property type="molecule type" value="Genomic_DNA"/>
</dbReference>
<protein>
    <submittedName>
        <fullName evidence="1">Uncharacterized protein</fullName>
    </submittedName>
</protein>
<dbReference type="AlphaFoldDB" id="A0A2R6Y1W7"/>
<name>A0A2R6Y1W7_9BACL</name>
<gene>
    <name evidence="1" type="ORF">BSOLF_2826</name>
</gene>
<evidence type="ECO:0000313" key="2">
    <source>
        <dbReference type="Proteomes" id="UP000244338"/>
    </source>
</evidence>
<evidence type="ECO:0000313" key="1">
    <source>
        <dbReference type="EMBL" id="PTQ56676.1"/>
    </source>
</evidence>
<accession>A0A2R6Y1W7</accession>
<organism evidence="1 2">
    <name type="scientific">Candidatus Carbonibacillus altaicus</name>
    <dbReference type="NCBI Taxonomy" id="2163959"/>
    <lineage>
        <taxon>Bacteria</taxon>
        <taxon>Bacillati</taxon>
        <taxon>Bacillota</taxon>
        <taxon>Bacilli</taxon>
        <taxon>Bacillales</taxon>
        <taxon>Candidatus Carbonibacillus</taxon>
    </lineage>
</organism>
<dbReference type="Proteomes" id="UP000244338">
    <property type="component" value="Unassembled WGS sequence"/>
</dbReference>